<proteinExistence type="predicted"/>
<sequence>MSSTSKTKLKQIQKLVKEEQYDEVVSHVKQLIKEERGQGPIVYNALVFAGVALGKLGKGDEAEKVSLW</sequence>
<gene>
    <name evidence="1" type="ORF">QFC24_005996</name>
</gene>
<accession>A0ACC2X692</accession>
<dbReference type="Proteomes" id="UP001234202">
    <property type="component" value="Unassembled WGS sequence"/>
</dbReference>
<comment type="caution">
    <text evidence="1">The sequence shown here is derived from an EMBL/GenBank/DDBJ whole genome shotgun (WGS) entry which is preliminary data.</text>
</comment>
<dbReference type="EMBL" id="JASBWV010000027">
    <property type="protein sequence ID" value="KAJ9118797.1"/>
    <property type="molecule type" value="Genomic_DNA"/>
</dbReference>
<keyword evidence="2" id="KW-1185">Reference proteome</keyword>
<reference evidence="1" key="1">
    <citation type="submission" date="2023-04" db="EMBL/GenBank/DDBJ databases">
        <title>Draft Genome sequencing of Naganishia species isolated from polar environments using Oxford Nanopore Technology.</title>
        <authorList>
            <person name="Leo P."/>
            <person name="Venkateswaran K."/>
        </authorList>
    </citation>
    <scope>NUCLEOTIDE SEQUENCE</scope>
    <source>
        <strain evidence="1">DBVPG 5303</strain>
    </source>
</reference>
<evidence type="ECO:0000313" key="2">
    <source>
        <dbReference type="Proteomes" id="UP001234202"/>
    </source>
</evidence>
<name>A0ACC2X692_9TREE</name>
<evidence type="ECO:0000313" key="1">
    <source>
        <dbReference type="EMBL" id="KAJ9118797.1"/>
    </source>
</evidence>
<organism evidence="1 2">
    <name type="scientific">Naganishia onofrii</name>
    <dbReference type="NCBI Taxonomy" id="1851511"/>
    <lineage>
        <taxon>Eukaryota</taxon>
        <taxon>Fungi</taxon>
        <taxon>Dikarya</taxon>
        <taxon>Basidiomycota</taxon>
        <taxon>Agaricomycotina</taxon>
        <taxon>Tremellomycetes</taxon>
        <taxon>Filobasidiales</taxon>
        <taxon>Filobasidiaceae</taxon>
        <taxon>Naganishia</taxon>
    </lineage>
</organism>
<protein>
    <submittedName>
        <fullName evidence="1">Uncharacterized protein</fullName>
    </submittedName>
</protein>